<name>A0A345EFQ0_9EURY</name>
<evidence type="ECO:0000313" key="4">
    <source>
        <dbReference type="Proteomes" id="UP000253273"/>
    </source>
</evidence>
<evidence type="ECO:0000313" key="2">
    <source>
        <dbReference type="EMBL" id="AXG11022.1"/>
    </source>
</evidence>
<accession>A0A345EFQ0</accession>
<accession>A0A345E5Y5</accession>
<dbReference type="Pfam" id="PF11848">
    <property type="entry name" value="DUF3368"/>
    <property type="match status" value="1"/>
</dbReference>
<evidence type="ECO:0000313" key="3">
    <source>
        <dbReference type="Proteomes" id="UP000252985"/>
    </source>
</evidence>
<evidence type="ECO:0008006" key="5">
    <source>
        <dbReference type="Google" id="ProtNLM"/>
    </source>
</evidence>
<reference evidence="2 3" key="1">
    <citation type="submission" date="2018-07" db="EMBL/GenBank/DDBJ databases">
        <title>Genome sequences of Haloplanus sp. CBA1112.</title>
        <authorList>
            <person name="Kim Y.B."/>
            <person name="Roh S.W."/>
        </authorList>
    </citation>
    <scope>NUCLEOTIDE SEQUENCE [LARGE SCALE GENOMIC DNA]</scope>
    <source>
        <strain evidence="2 3">CBA1112</strain>
    </source>
</reference>
<protein>
    <recommendedName>
        <fullName evidence="5">PIN domain-containing protein</fullName>
    </recommendedName>
</protein>
<evidence type="ECO:0000313" key="1">
    <source>
        <dbReference type="EMBL" id="AXG07607.1"/>
    </source>
</evidence>
<sequence>MIVADTSALVSLTAADTLDLLLEEFDVHTTETVIKELEDLASYGDKTAEHAQQVLGRKERTTIREVDTLEYQSSRVDEGEGSCIQLTRDIAADFLITDDLRALPELQTLTETRIAISPIVLKALVERGVLARGEALERLDDAAEERDWLEAPIYRRARGLFDE</sequence>
<reference evidence="1 4" key="2">
    <citation type="submission" date="2018-07" db="EMBL/GenBank/DDBJ databases">
        <title>Genome sequences of Haloplanus sp. CBA1113.</title>
        <authorList>
            <person name="Kim Y.B."/>
            <person name="Roh S.W."/>
        </authorList>
    </citation>
    <scope>NUCLEOTIDE SEQUENCE [LARGE SCALE GENOMIC DNA]</scope>
    <source>
        <strain evidence="1 4">CBA1113</strain>
    </source>
</reference>
<dbReference type="OrthoDB" id="214513at2157"/>
<dbReference type="KEGG" id="haj:DU500_14875"/>
<dbReference type="AlphaFoldDB" id="A0A345EFQ0"/>
<dbReference type="InterPro" id="IPR021799">
    <property type="entry name" value="PIN-like_prokaryotic"/>
</dbReference>
<dbReference type="Proteomes" id="UP000253273">
    <property type="component" value="Chromosome"/>
</dbReference>
<dbReference type="RefSeq" id="WP_114586732.1">
    <property type="nucleotide sequence ID" value="NZ_CP031148.1"/>
</dbReference>
<keyword evidence="4" id="KW-1185">Reference proteome</keyword>
<dbReference type="GeneID" id="37288281"/>
<gene>
    <name evidence="2" type="ORF">DU484_14845</name>
    <name evidence="1" type="ORF">DU500_14875</name>
</gene>
<dbReference type="EMBL" id="CP031150">
    <property type="protein sequence ID" value="AXG07607.1"/>
    <property type="molecule type" value="Genomic_DNA"/>
</dbReference>
<proteinExistence type="predicted"/>
<dbReference type="Proteomes" id="UP000252985">
    <property type="component" value="Chromosome"/>
</dbReference>
<dbReference type="EMBL" id="CP031148">
    <property type="protein sequence ID" value="AXG11022.1"/>
    <property type="molecule type" value="Genomic_DNA"/>
</dbReference>
<dbReference type="KEGG" id="haq:DU484_14845"/>
<organism evidence="2 3">
    <name type="scientific">Haloplanus rubicundus</name>
    <dbReference type="NCBI Taxonomy" id="1547898"/>
    <lineage>
        <taxon>Archaea</taxon>
        <taxon>Methanobacteriati</taxon>
        <taxon>Methanobacteriota</taxon>
        <taxon>Stenosarchaea group</taxon>
        <taxon>Halobacteria</taxon>
        <taxon>Halobacteriales</taxon>
        <taxon>Haloferacaceae</taxon>
        <taxon>Haloplanus</taxon>
    </lineage>
</organism>